<dbReference type="Pfam" id="PF08241">
    <property type="entry name" value="Methyltransf_11"/>
    <property type="match status" value="1"/>
</dbReference>
<dbReference type="Gene3D" id="3.40.50.150">
    <property type="entry name" value="Vaccinia Virus protein VP39"/>
    <property type="match status" value="1"/>
</dbReference>
<keyword evidence="6" id="KW-1185">Reference proteome</keyword>
<feature type="compositionally biased region" description="Polar residues" evidence="2">
    <location>
        <begin position="484"/>
        <end position="495"/>
    </location>
</feature>
<reference evidence="5 6" key="2">
    <citation type="submission" date="2019-02" db="EMBL/GenBank/DDBJ databases">
        <title>Draft Genome Sequences of Six Type Strains of the Genus Massilia.</title>
        <authorList>
            <person name="Miess H."/>
            <person name="Frediansyhah A."/>
            <person name="Gross H."/>
        </authorList>
    </citation>
    <scope>NUCLEOTIDE SEQUENCE [LARGE SCALE GENOMIC DNA]</scope>
    <source>
        <strain evidence="5 6">DSM 17472</strain>
    </source>
</reference>
<gene>
    <name evidence="5" type="ORF">EYF70_03020</name>
    <name evidence="4" type="ORF">GCM10007387_41710</name>
</gene>
<evidence type="ECO:0000313" key="5">
    <source>
        <dbReference type="EMBL" id="QBH99928.1"/>
    </source>
</evidence>
<reference evidence="4" key="1">
    <citation type="journal article" date="2014" name="Int. J. Syst. Evol. Microbiol.">
        <title>Complete genome sequence of Corynebacterium casei LMG S-19264T (=DSM 44701T), isolated from a smear-ripened cheese.</title>
        <authorList>
            <consortium name="US DOE Joint Genome Institute (JGI-PGF)"/>
            <person name="Walter F."/>
            <person name="Albersmeier A."/>
            <person name="Kalinowski J."/>
            <person name="Ruckert C."/>
        </authorList>
    </citation>
    <scope>NUCLEOTIDE SEQUENCE</scope>
    <source>
        <strain evidence="4">KCTC 12343</strain>
    </source>
</reference>
<keyword evidence="5" id="KW-0808">Transferase</keyword>
<dbReference type="EMBL" id="CP036401">
    <property type="protein sequence ID" value="QBH99928.1"/>
    <property type="molecule type" value="Genomic_DNA"/>
</dbReference>
<dbReference type="AlphaFoldDB" id="A0A411WTK1"/>
<keyword evidence="5" id="KW-0489">Methyltransferase</keyword>
<keyword evidence="1" id="KW-0175">Coiled coil</keyword>
<dbReference type="CDD" id="cd02440">
    <property type="entry name" value="AdoMet_MTases"/>
    <property type="match status" value="1"/>
</dbReference>
<feature type="coiled-coil region" evidence="1">
    <location>
        <begin position="240"/>
        <end position="354"/>
    </location>
</feature>
<evidence type="ECO:0000256" key="2">
    <source>
        <dbReference type="SAM" id="MobiDB-lite"/>
    </source>
</evidence>
<dbReference type="SUPFAM" id="SSF53335">
    <property type="entry name" value="S-adenosyl-L-methionine-dependent methyltransferases"/>
    <property type="match status" value="1"/>
</dbReference>
<dbReference type="OrthoDB" id="9816564at2"/>
<sequence>MSDLFYRAFEDRYRGSREVITGRLRAYLPFLEPLAALPTRAALDLGCGRGEWLELTGTLGFNARGIDLDDGMLSACRERGLNVATGDALAVLRACPDDSVALVSAFHLVEHLPWDMVRDMLREALRVLVPGGLLILETPNPENLSVGASSFYLDPSHLHPIPPALLDFATGFTGFARTAVVRLQENERARSGERPRLIDVLEGTSSDYAVVAQKGAPASVQQPFDAAFSRPYGVTLGLLAERYDDELERAQGLARQKTHERLEEVASEVHGHLQAHARSLEELHQARARAETERAEQLAALEAALRAHVEQSLAHPVQKLSEVDWRVIELERRMAEAEQRAGAAEQRIVALLSSSSWRVTAPLRWTSGQVIRARSAVREGRLVPGLKRRALPFVIAAIRGVLQRPRVKHAARRVLRHFPSLQARLYGILSRSNTVAAQQDAPLMPQQPGALSPRAQRIYEQLQLEVQQQAHRNAQPVMQPVMQENTQAGTQNQAPQNPPARKH</sequence>
<dbReference type="GO" id="GO:0008757">
    <property type="term" value="F:S-adenosylmethionine-dependent methyltransferase activity"/>
    <property type="evidence" value="ECO:0007669"/>
    <property type="project" value="InterPro"/>
</dbReference>
<evidence type="ECO:0000313" key="7">
    <source>
        <dbReference type="Proteomes" id="UP000628442"/>
    </source>
</evidence>
<feature type="domain" description="Methyltransferase type 11" evidence="3">
    <location>
        <begin position="43"/>
        <end position="136"/>
    </location>
</feature>
<feature type="region of interest" description="Disordered" evidence="2">
    <location>
        <begin position="484"/>
        <end position="503"/>
    </location>
</feature>
<evidence type="ECO:0000259" key="3">
    <source>
        <dbReference type="Pfam" id="PF08241"/>
    </source>
</evidence>
<evidence type="ECO:0000256" key="1">
    <source>
        <dbReference type="SAM" id="Coils"/>
    </source>
</evidence>
<dbReference type="RefSeq" id="WP_131144077.1">
    <property type="nucleotide sequence ID" value="NZ_BMWV01000010.1"/>
</dbReference>
<dbReference type="EMBL" id="BMWV01000010">
    <property type="protein sequence ID" value="GGY54937.1"/>
    <property type="molecule type" value="Genomic_DNA"/>
</dbReference>
<proteinExistence type="predicted"/>
<accession>A0A411WTK1</accession>
<protein>
    <submittedName>
        <fullName evidence="5">Class I SAM-dependent methyltransferase</fullName>
    </submittedName>
</protein>
<evidence type="ECO:0000313" key="4">
    <source>
        <dbReference type="EMBL" id="GGY54937.1"/>
    </source>
</evidence>
<dbReference type="GO" id="GO:0032259">
    <property type="term" value="P:methylation"/>
    <property type="evidence" value="ECO:0007669"/>
    <property type="project" value="UniProtKB-KW"/>
</dbReference>
<dbReference type="Proteomes" id="UP000292307">
    <property type="component" value="Chromosome"/>
</dbReference>
<organism evidence="4 7">
    <name type="scientific">Pseudoduganella albidiflava</name>
    <dbReference type="NCBI Taxonomy" id="321983"/>
    <lineage>
        <taxon>Bacteria</taxon>
        <taxon>Pseudomonadati</taxon>
        <taxon>Pseudomonadota</taxon>
        <taxon>Betaproteobacteria</taxon>
        <taxon>Burkholderiales</taxon>
        <taxon>Oxalobacteraceae</taxon>
        <taxon>Telluria group</taxon>
        <taxon>Pseudoduganella</taxon>
    </lineage>
</organism>
<dbReference type="InterPro" id="IPR013216">
    <property type="entry name" value="Methyltransf_11"/>
</dbReference>
<name>A0A411WTK1_9BURK</name>
<evidence type="ECO:0000313" key="6">
    <source>
        <dbReference type="Proteomes" id="UP000292307"/>
    </source>
</evidence>
<dbReference type="InterPro" id="IPR029063">
    <property type="entry name" value="SAM-dependent_MTases_sf"/>
</dbReference>
<reference evidence="4" key="3">
    <citation type="submission" date="2022-12" db="EMBL/GenBank/DDBJ databases">
        <authorList>
            <person name="Sun Q."/>
            <person name="Kim S."/>
        </authorList>
    </citation>
    <scope>NUCLEOTIDE SEQUENCE</scope>
    <source>
        <strain evidence="4">KCTC 12343</strain>
    </source>
</reference>
<dbReference type="Proteomes" id="UP000628442">
    <property type="component" value="Unassembled WGS sequence"/>
</dbReference>